<evidence type="ECO:0000313" key="1">
    <source>
        <dbReference type="EMBL" id="MBA2870237.1"/>
    </source>
</evidence>
<accession>A0A7V9YXV5</accession>
<dbReference type="EMBL" id="JACDUU010000001">
    <property type="protein sequence ID" value="MBA2870237.1"/>
    <property type="molecule type" value="Genomic_DNA"/>
</dbReference>
<name>A0A7V9YXV5_9BACL</name>
<dbReference type="AlphaFoldDB" id="A0A7V9YXV5"/>
<evidence type="ECO:0000313" key="2">
    <source>
        <dbReference type="Proteomes" id="UP000580891"/>
    </source>
</evidence>
<sequence>MLLDGALQEFFYHIQVKNYTERTRKGNKALIAPNSEYNL</sequence>
<reference evidence="1 2" key="1">
    <citation type="submission" date="2020-07" db="EMBL/GenBank/DDBJ databases">
        <title>Genomic Encyclopedia of Type Strains, Phase IV (KMG-IV): sequencing the most valuable type-strain genomes for metagenomic binning, comparative biology and taxonomic classification.</title>
        <authorList>
            <person name="Goeker M."/>
        </authorList>
    </citation>
    <scope>NUCLEOTIDE SEQUENCE [LARGE SCALE GENOMIC DNA]</scope>
    <source>
        <strain evidence="1 2">DSM 25220</strain>
    </source>
</reference>
<dbReference type="Proteomes" id="UP000580891">
    <property type="component" value="Unassembled WGS sequence"/>
</dbReference>
<gene>
    <name evidence="1" type="ORF">HNQ85_000495</name>
</gene>
<proteinExistence type="predicted"/>
<comment type="caution">
    <text evidence="1">The sequence shown here is derived from an EMBL/GenBank/DDBJ whole genome shotgun (WGS) entry which is preliminary data.</text>
</comment>
<organism evidence="1 2">
    <name type="scientific">[Anoxybacillus] calidus</name>
    <dbReference type="NCBI Taxonomy" id="575178"/>
    <lineage>
        <taxon>Bacteria</taxon>
        <taxon>Bacillati</taxon>
        <taxon>Bacillota</taxon>
        <taxon>Bacilli</taxon>
        <taxon>Bacillales</taxon>
        <taxon>Anoxybacillaceae</taxon>
        <taxon>Paranoxybacillus</taxon>
    </lineage>
</organism>
<keyword evidence="2" id="KW-1185">Reference proteome</keyword>
<protein>
    <submittedName>
        <fullName evidence="1">Uncharacterized protein</fullName>
    </submittedName>
</protein>